<sequence>MQRYWAFLSYSHVDAADAEWLHKALESFRVPPELVGRRAERFLVPRKLTPIFRDRSELAASSDLTTEIREAIECSRHLIVLCSPAAAKSRWVNEEIRTFKRLRPDGEVLAAILGGEPHATDPDRECFPPALKEKLDARGRPTGEPAEPIAADLRAVGDGREAGLLKLVAGMLDLRLDELVQRDERRRQRKWTLISVGSAAGMLLTTGLAVTAFDARDEARAQRREAESLVGFMIGDLKDKLEPVGRLDALDAVGARVLSYYEKQDKASLSDEALAQRSRALTLMGDIAQRRGDMDGALRRYREGFVGTAEALRRDPANPQRLFDHAQNVFWIGNIATNRGDYDEAARWFGEYRRLADRMMVLAPTNPKWQLEGVYSASNLGALELRRRDYRAAVARFEGALRPLATLRQQAPGELEYAKLEVETRGYLADALERGGRLQPALAERSRQVGLIQQLRRRNPNDLDLQSRLLIALRSAARELNSSGQRDQALAMSVRSVGLSDSLLRTEPGNSDWLDRSAGTRLDHAALLMKAGRLDEAVRFNEAGCAGSARVAGKDRVVLWAKHARLCLENRARLSLAGGNRGQAMLHAGQLLAQIRTEPTADRVEDRFSLATVEMLVGDIENAMGDRAAARRSWAQALALWPSGVAETPREFARHRDLLDRLGRRAEATVMTARLQAMGWKD</sequence>
<dbReference type="SUPFAM" id="SSF52200">
    <property type="entry name" value="Toll/Interleukin receptor TIR domain"/>
    <property type="match status" value="1"/>
</dbReference>
<dbReference type="InterPro" id="IPR011990">
    <property type="entry name" value="TPR-like_helical_dom_sf"/>
</dbReference>
<dbReference type="RefSeq" id="WP_264882085.1">
    <property type="nucleotide sequence ID" value="NZ_JAPDOB010000002.1"/>
</dbReference>
<name>A0ABT3JF00_9SPHN</name>
<evidence type="ECO:0000313" key="3">
    <source>
        <dbReference type="EMBL" id="MCW3797645.1"/>
    </source>
</evidence>
<comment type="caution">
    <text evidence="3">The sequence shown here is derived from an EMBL/GenBank/DDBJ whole genome shotgun (WGS) entry which is preliminary data.</text>
</comment>
<dbReference type="SUPFAM" id="SSF48452">
    <property type="entry name" value="TPR-like"/>
    <property type="match status" value="1"/>
</dbReference>
<keyword evidence="1" id="KW-0812">Transmembrane</keyword>
<gene>
    <name evidence="3" type="ORF">OMW55_07495</name>
</gene>
<dbReference type="Gene3D" id="1.25.40.10">
    <property type="entry name" value="Tetratricopeptide repeat domain"/>
    <property type="match status" value="2"/>
</dbReference>
<accession>A0ABT3JF00</accession>
<dbReference type="Gene3D" id="3.40.50.10140">
    <property type="entry name" value="Toll/interleukin-1 receptor homology (TIR) domain"/>
    <property type="match status" value="1"/>
</dbReference>
<keyword evidence="1" id="KW-1133">Transmembrane helix</keyword>
<feature type="domain" description="TIR" evidence="2">
    <location>
        <begin position="7"/>
        <end position="112"/>
    </location>
</feature>
<proteinExistence type="predicted"/>
<reference evidence="3 4" key="1">
    <citation type="submission" date="2022-10" db="EMBL/GenBank/DDBJ databases">
        <title>Sphingomonas sp.</title>
        <authorList>
            <person name="Jin C."/>
        </authorList>
    </citation>
    <scope>NUCLEOTIDE SEQUENCE [LARGE SCALE GENOMIC DNA]</scope>
    <source>
        <strain evidence="3 4">BN140010</strain>
    </source>
</reference>
<feature type="transmembrane region" description="Helical" evidence="1">
    <location>
        <begin position="191"/>
        <end position="213"/>
    </location>
</feature>
<organism evidence="3 4">
    <name type="scientific">Sphingomonas arvum</name>
    <dbReference type="NCBI Taxonomy" id="2992113"/>
    <lineage>
        <taxon>Bacteria</taxon>
        <taxon>Pseudomonadati</taxon>
        <taxon>Pseudomonadota</taxon>
        <taxon>Alphaproteobacteria</taxon>
        <taxon>Sphingomonadales</taxon>
        <taxon>Sphingomonadaceae</taxon>
        <taxon>Sphingomonas</taxon>
    </lineage>
</organism>
<dbReference type="Pfam" id="PF13676">
    <property type="entry name" value="TIR_2"/>
    <property type="match status" value="1"/>
</dbReference>
<dbReference type="EMBL" id="JAPDOB010000002">
    <property type="protein sequence ID" value="MCW3797645.1"/>
    <property type="molecule type" value="Genomic_DNA"/>
</dbReference>
<evidence type="ECO:0000256" key="1">
    <source>
        <dbReference type="SAM" id="Phobius"/>
    </source>
</evidence>
<protein>
    <submittedName>
        <fullName evidence="3">TIR domain-containing protein</fullName>
    </submittedName>
</protein>
<keyword evidence="4" id="KW-1185">Reference proteome</keyword>
<dbReference type="Proteomes" id="UP001526246">
    <property type="component" value="Unassembled WGS sequence"/>
</dbReference>
<dbReference type="InterPro" id="IPR000157">
    <property type="entry name" value="TIR_dom"/>
</dbReference>
<evidence type="ECO:0000259" key="2">
    <source>
        <dbReference type="Pfam" id="PF13676"/>
    </source>
</evidence>
<keyword evidence="1" id="KW-0472">Membrane</keyword>
<dbReference type="InterPro" id="IPR035897">
    <property type="entry name" value="Toll_tir_struct_dom_sf"/>
</dbReference>
<evidence type="ECO:0000313" key="4">
    <source>
        <dbReference type="Proteomes" id="UP001526246"/>
    </source>
</evidence>